<proteinExistence type="predicted"/>
<accession>A0A6B0Y617</accession>
<protein>
    <submittedName>
        <fullName evidence="1">Ornithine cyclodeaminase family protein</fullName>
    </submittedName>
</protein>
<dbReference type="Pfam" id="PF02423">
    <property type="entry name" value="OCD_Mu_crystall"/>
    <property type="match status" value="1"/>
</dbReference>
<organism evidence="1">
    <name type="scientific">Boseongicola sp. SB0664_bin_43</name>
    <dbReference type="NCBI Taxonomy" id="2604844"/>
    <lineage>
        <taxon>Bacteria</taxon>
        <taxon>Pseudomonadati</taxon>
        <taxon>Pseudomonadota</taxon>
        <taxon>Alphaproteobacteria</taxon>
        <taxon>Rhodobacterales</taxon>
        <taxon>Paracoccaceae</taxon>
        <taxon>Boseongicola</taxon>
    </lineage>
</organism>
<evidence type="ECO:0000313" key="1">
    <source>
        <dbReference type="EMBL" id="MXY35119.1"/>
    </source>
</evidence>
<comment type="caution">
    <text evidence="1">The sequence shown here is derived from an EMBL/GenBank/DDBJ whole genome shotgun (WGS) entry which is preliminary data.</text>
</comment>
<dbReference type="InterPro" id="IPR036291">
    <property type="entry name" value="NAD(P)-bd_dom_sf"/>
</dbReference>
<sequence>MTSPEDGSFRYMPDSAIEALAIPPSDIADAIEAALVAKSEGRLHVTPKSAILPGGGRYMMSTLAVGDEGLTVLKTVSVSPDNPGRGLPSINGAILALDAETGLLKAVMGANWITAHRTAALSAVAARRLADPASASVGFIGCGVQARSHLAAFRDLFPLERVLACGRGTANRDALCEVARAMGLDVRAADAEETLREADIVVTSITLDYTIEPFLDAAWLKPNAFAAITDLCIPWRPDSLARIGTVVIDDLEQERTAERPMVDARAIAGDLTDLVTGRIEELKRPAAFAFRGMALGDHAATVLAYSRARETGAGQIVSHATMASDS</sequence>
<reference evidence="1" key="1">
    <citation type="submission" date="2019-09" db="EMBL/GenBank/DDBJ databases">
        <title>Characterisation of the sponge microbiome using genome-centric metagenomics.</title>
        <authorList>
            <person name="Engelberts J.P."/>
            <person name="Robbins S.J."/>
            <person name="De Goeij J.M."/>
            <person name="Aranda M."/>
            <person name="Bell S.C."/>
            <person name="Webster N.S."/>
        </authorList>
    </citation>
    <scope>NUCLEOTIDE SEQUENCE</scope>
    <source>
        <strain evidence="1">SB0664_bin_43</strain>
    </source>
</reference>
<dbReference type="GO" id="GO:0005737">
    <property type="term" value="C:cytoplasm"/>
    <property type="evidence" value="ECO:0007669"/>
    <property type="project" value="TreeGrafter"/>
</dbReference>
<dbReference type="PANTHER" id="PTHR13812:SF19">
    <property type="entry name" value="KETIMINE REDUCTASE MU-CRYSTALLIN"/>
    <property type="match status" value="1"/>
</dbReference>
<dbReference type="EMBL" id="VXRY01000567">
    <property type="protein sequence ID" value="MXY35119.1"/>
    <property type="molecule type" value="Genomic_DNA"/>
</dbReference>
<dbReference type="SUPFAM" id="SSF51735">
    <property type="entry name" value="NAD(P)-binding Rossmann-fold domains"/>
    <property type="match status" value="1"/>
</dbReference>
<dbReference type="Gene3D" id="3.30.1780.10">
    <property type="entry name" value="ornithine cyclodeaminase, domain 1"/>
    <property type="match status" value="1"/>
</dbReference>
<name>A0A6B0Y617_9RHOB</name>
<dbReference type="InterPro" id="IPR023401">
    <property type="entry name" value="ODC_N"/>
</dbReference>
<dbReference type="PANTHER" id="PTHR13812">
    <property type="entry name" value="KETIMINE REDUCTASE MU-CRYSTALLIN"/>
    <property type="match status" value="1"/>
</dbReference>
<dbReference type="PIRSF" id="PIRSF001439">
    <property type="entry name" value="CryM"/>
    <property type="match status" value="1"/>
</dbReference>
<dbReference type="AlphaFoldDB" id="A0A6B0Y617"/>
<dbReference type="Gene3D" id="3.40.50.720">
    <property type="entry name" value="NAD(P)-binding Rossmann-like Domain"/>
    <property type="match status" value="1"/>
</dbReference>
<dbReference type="InterPro" id="IPR003462">
    <property type="entry name" value="ODC_Mu_crystall"/>
</dbReference>
<gene>
    <name evidence="1" type="ORF">F4Y60_13765</name>
</gene>